<dbReference type="Proteomes" id="UP000317316">
    <property type="component" value="Unassembled WGS sequence"/>
</dbReference>
<proteinExistence type="predicted"/>
<sequence>MAICAFSEKKSETELAQIYNALLHEGITTFKTKQSKASLPTRVTAEKQDRVHKKGAVFAVRAKVFHLSG</sequence>
<gene>
    <name evidence="1" type="ORF">FG382_19105</name>
</gene>
<dbReference type="EMBL" id="VDGH01000013">
    <property type="protein sequence ID" value="TQR09501.1"/>
    <property type="molecule type" value="Genomic_DNA"/>
</dbReference>
<protein>
    <submittedName>
        <fullName evidence="1">Uncharacterized protein</fullName>
    </submittedName>
</protein>
<evidence type="ECO:0000313" key="1">
    <source>
        <dbReference type="EMBL" id="TQR09501.1"/>
    </source>
</evidence>
<comment type="caution">
    <text evidence="1">The sequence shown here is derived from an EMBL/GenBank/DDBJ whole genome shotgun (WGS) entry which is preliminary data.</text>
</comment>
<name>A0A544SWK0_9BACI</name>
<dbReference type="AlphaFoldDB" id="A0A544SWK0"/>
<keyword evidence="2" id="KW-1185">Reference proteome</keyword>
<organism evidence="1 2">
    <name type="scientific">Psychrobacillus lasiicapitis</name>
    <dbReference type="NCBI Taxonomy" id="1636719"/>
    <lineage>
        <taxon>Bacteria</taxon>
        <taxon>Bacillati</taxon>
        <taxon>Bacillota</taxon>
        <taxon>Bacilli</taxon>
        <taxon>Bacillales</taxon>
        <taxon>Bacillaceae</taxon>
        <taxon>Psychrobacillus</taxon>
    </lineage>
</organism>
<evidence type="ECO:0000313" key="2">
    <source>
        <dbReference type="Proteomes" id="UP000317316"/>
    </source>
</evidence>
<accession>A0A544SWK0</accession>
<reference evidence="1 2" key="1">
    <citation type="submission" date="2019-05" db="EMBL/GenBank/DDBJ databases">
        <title>Psychrobacillus vulpis sp. nov., a new species isolated from feces of a red fox that inhabits in The Tablas de Daimiel Natural Park, Albacete, Spain.</title>
        <authorList>
            <person name="Rodriguez M."/>
            <person name="Reina J.C."/>
            <person name="Bejar V."/>
            <person name="Llamas I."/>
        </authorList>
    </citation>
    <scope>NUCLEOTIDE SEQUENCE [LARGE SCALE GENOMIC DNA]</scope>
    <source>
        <strain evidence="1 2">NEAU-3TGS17</strain>
    </source>
</reference>
<dbReference type="OrthoDB" id="1790977at2"/>
<dbReference type="RefSeq" id="WP_142540478.1">
    <property type="nucleotide sequence ID" value="NZ_BMIE01000015.1"/>
</dbReference>